<feature type="region of interest" description="Disordered" evidence="2">
    <location>
        <begin position="1"/>
        <end position="26"/>
    </location>
</feature>
<evidence type="ECO:0000259" key="4">
    <source>
        <dbReference type="PROSITE" id="PS50113"/>
    </source>
</evidence>
<dbReference type="KEGG" id="ccot:CCAX7_60140"/>
<dbReference type="PROSITE" id="PS50113">
    <property type="entry name" value="PAC"/>
    <property type="match status" value="1"/>
</dbReference>
<feature type="compositionally biased region" description="Polar residues" evidence="2">
    <location>
        <begin position="7"/>
        <end position="26"/>
    </location>
</feature>
<keyword evidence="1" id="KW-0378">Hydrolase</keyword>
<dbReference type="SUPFAM" id="SSF55785">
    <property type="entry name" value="PYP-like sensor domain (PAS domain)"/>
    <property type="match status" value="1"/>
</dbReference>
<reference evidence="5 6" key="1">
    <citation type="journal article" date="2019" name="Int. J. Syst. Evol. Microbiol.">
        <title>Capsulimonas corticalis gen. nov., sp. nov., an aerobic capsulated bacterium, of a novel bacterial order, Capsulimonadales ord. nov., of the class Armatimonadia of the phylum Armatimonadetes.</title>
        <authorList>
            <person name="Li J."/>
            <person name="Kudo C."/>
            <person name="Tonouchi A."/>
        </authorList>
    </citation>
    <scope>NUCLEOTIDE SEQUENCE [LARGE SCALE GENOMIC DNA]</scope>
    <source>
        <strain evidence="5 6">AX-7</strain>
    </source>
</reference>
<proteinExistence type="predicted"/>
<dbReference type="PANTHER" id="PTHR43156">
    <property type="entry name" value="STAGE II SPORULATION PROTEIN E-RELATED"/>
    <property type="match status" value="1"/>
</dbReference>
<dbReference type="CDD" id="cd00130">
    <property type="entry name" value="PAS"/>
    <property type="match status" value="1"/>
</dbReference>
<evidence type="ECO:0000259" key="3">
    <source>
        <dbReference type="PROSITE" id="PS50112"/>
    </source>
</evidence>
<dbReference type="Gene3D" id="3.30.450.20">
    <property type="entry name" value="PAS domain"/>
    <property type="match status" value="1"/>
</dbReference>
<dbReference type="NCBIfam" id="TIGR00229">
    <property type="entry name" value="sensory_box"/>
    <property type="match status" value="1"/>
</dbReference>
<evidence type="ECO:0008006" key="7">
    <source>
        <dbReference type="Google" id="ProtNLM"/>
    </source>
</evidence>
<sequence length="412" mass="44951">MKGKCSPVTNDPYATTFRGQTSSSKSIPLPAEDRLRLIEANVRDCAIIIMDINGAIVNWNLGAECIMGWSEDEVLGLYAEIYFTTEDRLQRVCARGLARAALKAECEDNRWHVRKDGSRFWGTGTIHSLRERDGRLRGFVEIMHDTTEHKRAETELAAALGRERRNAEILQRSILLGNPRRIHAGLELTAQYVPASADLLVGGDFFDMFPLSDGRVAIVLGDVVGKGLEAAVHTTQIKFALRAFMREHAKPEVAVKCLNEFLCESERLDAERGAAEDRLTRFAVLSTGVIDPITGEASFAGGGAEPPIILTRSGKSQQIDLGGMPLGVIPETDYEATKVHLSGGDLIVLATDGLTESRRGDDFLGCDGLIRLAENAMSLGAVDHIAQAVLEGAREYGGEFRDDVCLLLARMA</sequence>
<dbReference type="GO" id="GO:0016791">
    <property type="term" value="F:phosphatase activity"/>
    <property type="evidence" value="ECO:0007669"/>
    <property type="project" value="TreeGrafter"/>
</dbReference>
<dbReference type="Gene3D" id="3.60.40.10">
    <property type="entry name" value="PPM-type phosphatase domain"/>
    <property type="match status" value="1"/>
</dbReference>
<evidence type="ECO:0000256" key="2">
    <source>
        <dbReference type="SAM" id="MobiDB-lite"/>
    </source>
</evidence>
<dbReference type="InterPro" id="IPR000700">
    <property type="entry name" value="PAS-assoc_C"/>
</dbReference>
<evidence type="ECO:0000313" key="5">
    <source>
        <dbReference type="EMBL" id="BDI33963.1"/>
    </source>
</evidence>
<dbReference type="SUPFAM" id="SSF81606">
    <property type="entry name" value="PP2C-like"/>
    <property type="match status" value="1"/>
</dbReference>
<evidence type="ECO:0000256" key="1">
    <source>
        <dbReference type="ARBA" id="ARBA00022801"/>
    </source>
</evidence>
<evidence type="ECO:0000313" key="6">
    <source>
        <dbReference type="Proteomes" id="UP000287394"/>
    </source>
</evidence>
<dbReference type="PANTHER" id="PTHR43156:SF2">
    <property type="entry name" value="STAGE II SPORULATION PROTEIN E"/>
    <property type="match status" value="1"/>
</dbReference>
<accession>A0A9N7LAS9</accession>
<feature type="domain" description="PAC" evidence="4">
    <location>
        <begin position="106"/>
        <end position="158"/>
    </location>
</feature>
<protein>
    <recommendedName>
        <fullName evidence="7">PAS domain S-box protein</fullName>
    </recommendedName>
</protein>
<name>A0A9N7LAS9_9BACT</name>
<dbReference type="InterPro" id="IPR052016">
    <property type="entry name" value="Bact_Sigma-Reg"/>
</dbReference>
<dbReference type="InterPro" id="IPR035965">
    <property type="entry name" value="PAS-like_dom_sf"/>
</dbReference>
<dbReference type="Pfam" id="PF13426">
    <property type="entry name" value="PAS_9"/>
    <property type="match status" value="1"/>
</dbReference>
<gene>
    <name evidence="5" type="ORF">CCAX7_60140</name>
</gene>
<dbReference type="Proteomes" id="UP000287394">
    <property type="component" value="Chromosome"/>
</dbReference>
<dbReference type="InterPro" id="IPR036457">
    <property type="entry name" value="PPM-type-like_dom_sf"/>
</dbReference>
<dbReference type="EMBL" id="AP025739">
    <property type="protein sequence ID" value="BDI33963.1"/>
    <property type="molecule type" value="Genomic_DNA"/>
</dbReference>
<dbReference type="SMART" id="SM00331">
    <property type="entry name" value="PP2C_SIG"/>
    <property type="match status" value="1"/>
</dbReference>
<organism evidence="5 6">
    <name type="scientific">Capsulimonas corticalis</name>
    <dbReference type="NCBI Taxonomy" id="2219043"/>
    <lineage>
        <taxon>Bacteria</taxon>
        <taxon>Bacillati</taxon>
        <taxon>Armatimonadota</taxon>
        <taxon>Armatimonadia</taxon>
        <taxon>Capsulimonadales</taxon>
        <taxon>Capsulimonadaceae</taxon>
        <taxon>Capsulimonas</taxon>
    </lineage>
</organism>
<keyword evidence="6" id="KW-1185">Reference proteome</keyword>
<dbReference type="InterPro" id="IPR001932">
    <property type="entry name" value="PPM-type_phosphatase-like_dom"/>
</dbReference>
<dbReference type="PROSITE" id="PS50112">
    <property type="entry name" value="PAS"/>
    <property type="match status" value="1"/>
</dbReference>
<dbReference type="InterPro" id="IPR000014">
    <property type="entry name" value="PAS"/>
</dbReference>
<dbReference type="Pfam" id="PF07228">
    <property type="entry name" value="SpoIIE"/>
    <property type="match status" value="1"/>
</dbReference>
<feature type="domain" description="PAS" evidence="3">
    <location>
        <begin position="47"/>
        <end position="76"/>
    </location>
</feature>
<dbReference type="AlphaFoldDB" id="A0A9N7LAS9"/>